<dbReference type="Pfam" id="PF23234">
    <property type="entry name" value="WHD_4th_Lhr"/>
    <property type="match status" value="1"/>
</dbReference>
<keyword evidence="13" id="KW-1185">Reference proteome</keyword>
<keyword evidence="4 12" id="KW-0347">Helicase</keyword>
<sequence length="1463" mass="162406">MGIPTIGNVPRSPKGTAKGPLTDFHPIIADWFQEKIGEPTDVQAASWPAICSGEHALIAAPTGSGKTLAAFLASLDSLFHQALSKDLTDQTQILYVSPLKALSNDVQKNLRQPLAEISEKSLEAGLLLPEIRVEVRTGDTPTKTRQDILQRPPHILITTPESFFLLLTARKSREILRTVRTVIIDEIHALAGNKRGSHLALSLERLDALTQSKANRIGLSATQKPLDEIAQFLVGGTTQISNQGQAEWAANPCHIVNMGQRQDMDLAIETPKDELGAIATNAIWADIYDRLMELVQEHRSTLVFVNTRRLAERIAHHLTERLGEEVVATHHGSLSRKIRLSAEERLKTGKTRVVIATASLELGIDIGFVDLVCQIGSPRAIATCLQRIGRAGHWVGATPKGRLFCTTRDELMECAALVRAIHRSNLDRIIIPEHPKDILAQQLVAEVAAQEWSEEALYQLITQAYPYRNISKKEFDEVLSMLAHGFIPNGGRQHAYLFHDRMQGQLRPRRGARLAAITSGGAIPDTATYAVVAEPQGITIGTVDEDFAVESLAGDIILLGNTSWRIRGVETGVMRVEDAQGAPPTIPFWRGEAPSRTFELSQEVGDLRQAIIDQLNLTTTTPPSELYPNLDNIAWLASECGADNRAASQIIAYQQSGLKMLGAVPTQQRLIAERFFDEAGGMQLVIHSPFGGRINRAWGIALRKRFCVSFDFELQAAATDEGLVLSLGEKHSFPLETVWSLLHSNTVREVLTQAVLQAPMFLARWRWNASRALALLRFRNGTRVPLHLQRMRAEDLLTAVFPMATACQDNRPPGNIEVPNHPLVQETIRDCLEEAMDIDGLITILEKIETGTIRCISVESPVPSPFSHEILNANPYAFLDDAPLEERRSRAVNMRQMLSPEEAATVGALDANAIESVCKEAWPIVRDPDELQEALHLLMWVPEDLVQPWKEFLPALLDSGRAHILCYSSLQGESQSPTTFWAIPDHLPLITRACPGGITSETITEYATDTFSGDQLEAQTAIVRSWMEVIGPITATELGTKLRWPTQTIHTAFQQLEAQGQILQGTFRGSSEKPVGEVEWCDRRLLARIHRRTVVSLRREIEAVSASDFMRFLFRWQHVAPTARLHGENGLREILQQLSGFEAAASAWEPYLLASRMGRYNPELLDYHCLRGNVTWGRLTPPTMDNDLTSIKHKKRIIPTSLAPINVFPREDAEWLLTLARHTPKGTQALLPGKLSALAQAVYSFLSQRGASFFGDLTRGTGHLQAEIEQGLWELASVGIVTADGFDNLRALIDPKRRRGIGRQQKQRPRNTIGRWSLLTIHPDEREKDEPVLNPTESWARQLLKRYGIVFRDLLKRESLSVAWRDLLMIYRQLELRGEIRGGRFVAGFTGEQFGLPEAVEALRAVRKDPQVGAQEIHLSGSDPLNLVGIILPGDRIPAHPSQQVVYHNGVPIVSQALSVALA</sequence>
<dbReference type="Pfam" id="PF00270">
    <property type="entry name" value="DEAD"/>
    <property type="match status" value="1"/>
</dbReference>
<dbReference type="Pfam" id="PF19306">
    <property type="entry name" value="WHD_Lhr"/>
    <property type="match status" value="1"/>
</dbReference>
<reference evidence="12 13" key="1">
    <citation type="journal article" date="2023" name="ISME J.">
        <title>Cultivation and genomic characterization of novel and ubiquitous marine nitrite-oxidizing bacteria from the Nitrospirales.</title>
        <authorList>
            <person name="Mueller A.J."/>
            <person name="Daebeler A."/>
            <person name="Herbold C.W."/>
            <person name="Kirkegaard R.H."/>
            <person name="Daims H."/>
        </authorList>
    </citation>
    <scope>NUCLEOTIDE SEQUENCE [LARGE SCALE GENOMIC DNA]</scope>
    <source>
        <strain evidence="12 13">EB</strain>
    </source>
</reference>
<dbReference type="Gene3D" id="3.40.50.300">
    <property type="entry name" value="P-loop containing nucleotide triphosphate hydrolases"/>
    <property type="match status" value="2"/>
</dbReference>
<dbReference type="SMART" id="SM00490">
    <property type="entry name" value="HELICc"/>
    <property type="match status" value="1"/>
</dbReference>
<evidence type="ECO:0000256" key="8">
    <source>
        <dbReference type="ARBA" id="ARBA00023235"/>
    </source>
</evidence>
<organism evidence="12 13">
    <name type="scientific">Candidatus Nitronereus thalassa</name>
    <dbReference type="NCBI Taxonomy" id="3020898"/>
    <lineage>
        <taxon>Bacteria</taxon>
        <taxon>Pseudomonadati</taxon>
        <taxon>Nitrospirota</taxon>
        <taxon>Nitrospiria</taxon>
        <taxon>Nitrospirales</taxon>
        <taxon>Nitrospiraceae</taxon>
        <taxon>Candidatus Nitronereus</taxon>
    </lineage>
</organism>
<dbReference type="InterPro" id="IPR055367">
    <property type="entry name" value="WH4_Lhr"/>
</dbReference>
<keyword evidence="3" id="KW-0378">Hydrolase</keyword>
<keyword evidence="7" id="KW-0234">DNA repair</keyword>
<dbReference type="CDD" id="cd18796">
    <property type="entry name" value="SF2_C_LHR"/>
    <property type="match status" value="1"/>
</dbReference>
<keyword evidence="8" id="KW-0413">Isomerase</keyword>
<proteinExistence type="predicted"/>
<dbReference type="Pfam" id="PF23235">
    <property type="entry name" value="WHD_3rd_Lhr"/>
    <property type="match status" value="1"/>
</dbReference>
<dbReference type="InterPro" id="IPR014001">
    <property type="entry name" value="Helicase_ATP-bd"/>
</dbReference>
<dbReference type="SMART" id="SM00382">
    <property type="entry name" value="AAA"/>
    <property type="match status" value="1"/>
</dbReference>
<evidence type="ECO:0000313" key="13">
    <source>
        <dbReference type="Proteomes" id="UP001250932"/>
    </source>
</evidence>
<dbReference type="InterPro" id="IPR055368">
    <property type="entry name" value="WH3_Lhr"/>
</dbReference>
<evidence type="ECO:0000313" key="12">
    <source>
        <dbReference type="EMBL" id="MDT7041396.1"/>
    </source>
</evidence>
<accession>A0ABU3K4S7</accession>
<evidence type="ECO:0000256" key="6">
    <source>
        <dbReference type="ARBA" id="ARBA00023125"/>
    </source>
</evidence>
<dbReference type="Pfam" id="PF08494">
    <property type="entry name" value="DEAD_assoc"/>
    <property type="match status" value="1"/>
</dbReference>
<dbReference type="InterPro" id="IPR001650">
    <property type="entry name" value="Helicase_C-like"/>
</dbReference>
<evidence type="ECO:0000259" key="10">
    <source>
        <dbReference type="PROSITE" id="PS51192"/>
    </source>
</evidence>
<dbReference type="Pfam" id="PF00271">
    <property type="entry name" value="Helicase_C"/>
    <property type="match status" value="1"/>
</dbReference>
<dbReference type="PROSITE" id="PS51192">
    <property type="entry name" value="HELICASE_ATP_BIND_1"/>
    <property type="match status" value="1"/>
</dbReference>
<keyword evidence="1" id="KW-0547">Nucleotide-binding</keyword>
<dbReference type="EMBL" id="JAQOUE010000001">
    <property type="protein sequence ID" value="MDT7041396.1"/>
    <property type="molecule type" value="Genomic_DNA"/>
</dbReference>
<comment type="caution">
    <text evidence="12">The sequence shown here is derived from an EMBL/GenBank/DDBJ whole genome shotgun (WGS) entry which is preliminary data.</text>
</comment>
<name>A0ABU3K4S7_9BACT</name>
<feature type="domain" description="Helicase C-terminal" evidence="11">
    <location>
        <begin position="286"/>
        <end position="439"/>
    </location>
</feature>
<feature type="region of interest" description="Disordered" evidence="9">
    <location>
        <begin position="1"/>
        <end position="21"/>
    </location>
</feature>
<dbReference type="PROSITE" id="PS51194">
    <property type="entry name" value="HELICASE_CTER"/>
    <property type="match status" value="1"/>
</dbReference>
<keyword evidence="5" id="KW-0067">ATP-binding</keyword>
<evidence type="ECO:0000256" key="9">
    <source>
        <dbReference type="SAM" id="MobiDB-lite"/>
    </source>
</evidence>
<evidence type="ECO:0000256" key="4">
    <source>
        <dbReference type="ARBA" id="ARBA00022806"/>
    </source>
</evidence>
<evidence type="ECO:0000256" key="7">
    <source>
        <dbReference type="ARBA" id="ARBA00023204"/>
    </source>
</evidence>
<protein>
    <submittedName>
        <fullName evidence="12">DEAD/DEAH box helicase</fullName>
    </submittedName>
</protein>
<dbReference type="InterPro" id="IPR045628">
    <property type="entry name" value="Lhr_WH_dom"/>
</dbReference>
<evidence type="ECO:0000256" key="3">
    <source>
        <dbReference type="ARBA" id="ARBA00022801"/>
    </source>
</evidence>
<dbReference type="CDD" id="cd17922">
    <property type="entry name" value="DEXHc_LHR-like"/>
    <property type="match status" value="1"/>
</dbReference>
<dbReference type="InterPro" id="IPR013701">
    <property type="entry name" value="Lhr-like_DEAD/DEAH_assoc"/>
</dbReference>
<evidence type="ECO:0000259" key="11">
    <source>
        <dbReference type="PROSITE" id="PS51194"/>
    </source>
</evidence>
<dbReference type="GO" id="GO:0004386">
    <property type="term" value="F:helicase activity"/>
    <property type="evidence" value="ECO:0007669"/>
    <property type="project" value="UniProtKB-KW"/>
</dbReference>
<feature type="domain" description="Helicase ATP-binding" evidence="10">
    <location>
        <begin position="47"/>
        <end position="241"/>
    </location>
</feature>
<evidence type="ECO:0000256" key="2">
    <source>
        <dbReference type="ARBA" id="ARBA00022763"/>
    </source>
</evidence>
<dbReference type="InterPro" id="IPR027417">
    <property type="entry name" value="P-loop_NTPase"/>
</dbReference>
<gene>
    <name evidence="12" type="ORF">PPG34_03485</name>
</gene>
<dbReference type="SUPFAM" id="SSF52540">
    <property type="entry name" value="P-loop containing nucleoside triphosphate hydrolases"/>
    <property type="match status" value="1"/>
</dbReference>
<dbReference type="InterPro" id="IPR003593">
    <property type="entry name" value="AAA+_ATPase"/>
</dbReference>
<evidence type="ECO:0000256" key="1">
    <source>
        <dbReference type="ARBA" id="ARBA00022741"/>
    </source>
</evidence>
<keyword evidence="6" id="KW-0238">DNA-binding</keyword>
<dbReference type="PANTHER" id="PTHR47962">
    <property type="entry name" value="ATP-DEPENDENT HELICASE LHR-RELATED-RELATED"/>
    <property type="match status" value="1"/>
</dbReference>
<dbReference type="PANTHER" id="PTHR47962:SF5">
    <property type="entry name" value="ATP-DEPENDENT HELICASE LHR-RELATED"/>
    <property type="match status" value="1"/>
</dbReference>
<dbReference type="InterPro" id="IPR011545">
    <property type="entry name" value="DEAD/DEAH_box_helicase_dom"/>
</dbReference>
<keyword evidence="2" id="KW-0227">DNA damage</keyword>
<dbReference type="InterPro" id="IPR052511">
    <property type="entry name" value="ATP-dep_Helicase"/>
</dbReference>
<dbReference type="RefSeq" id="WP_313831750.1">
    <property type="nucleotide sequence ID" value="NZ_JAQOUE010000001.1"/>
</dbReference>
<evidence type="ECO:0000256" key="5">
    <source>
        <dbReference type="ARBA" id="ARBA00022840"/>
    </source>
</evidence>
<dbReference type="SMART" id="SM00487">
    <property type="entry name" value="DEXDc"/>
    <property type="match status" value="1"/>
</dbReference>
<dbReference type="Proteomes" id="UP001250932">
    <property type="component" value="Unassembled WGS sequence"/>
</dbReference>